<evidence type="ECO:0000256" key="1">
    <source>
        <dbReference type="ARBA" id="ARBA00022598"/>
    </source>
</evidence>
<dbReference type="Gene3D" id="3.40.50.20">
    <property type="match status" value="1"/>
</dbReference>
<dbReference type="AlphaFoldDB" id="A0A2M7G331"/>
<evidence type="ECO:0000256" key="4">
    <source>
        <dbReference type="PROSITE-ProRule" id="PRU00409"/>
    </source>
</evidence>
<accession>A0A2M7G331</accession>
<dbReference type="InterPro" id="IPR011761">
    <property type="entry name" value="ATP-grasp"/>
</dbReference>
<proteinExistence type="predicted"/>
<comment type="caution">
    <text evidence="6">The sequence shown here is derived from an EMBL/GenBank/DDBJ whole genome shotgun (WGS) entry which is preliminary data.</text>
</comment>
<name>A0A2M7G331_9BACT</name>
<dbReference type="PROSITE" id="PS50975">
    <property type="entry name" value="ATP_GRASP"/>
    <property type="match status" value="1"/>
</dbReference>
<keyword evidence="2 4" id="KW-0547">Nucleotide-binding</keyword>
<evidence type="ECO:0000313" key="6">
    <source>
        <dbReference type="EMBL" id="PIW16234.1"/>
    </source>
</evidence>
<dbReference type="InterPro" id="IPR013815">
    <property type="entry name" value="ATP_grasp_subdomain_1"/>
</dbReference>
<reference evidence="6 7" key="1">
    <citation type="submission" date="2017-09" db="EMBL/GenBank/DDBJ databases">
        <title>Depth-based differentiation of microbial function through sediment-hosted aquifers and enrichment of novel symbionts in the deep terrestrial subsurface.</title>
        <authorList>
            <person name="Probst A.J."/>
            <person name="Ladd B."/>
            <person name="Jarett J.K."/>
            <person name="Geller-Mcgrath D.E."/>
            <person name="Sieber C.M."/>
            <person name="Emerson J.B."/>
            <person name="Anantharaman K."/>
            <person name="Thomas B.C."/>
            <person name="Malmstrom R."/>
            <person name="Stieglmeier M."/>
            <person name="Klingl A."/>
            <person name="Woyke T."/>
            <person name="Ryan C.M."/>
            <person name="Banfield J.F."/>
        </authorList>
    </citation>
    <scope>NUCLEOTIDE SEQUENCE [LARGE SCALE GENOMIC DNA]</scope>
    <source>
        <strain evidence="6">CG17_big_fil_post_rev_8_21_14_2_50_48_46</strain>
    </source>
</reference>
<dbReference type="Gene3D" id="3.30.1490.20">
    <property type="entry name" value="ATP-grasp fold, A domain"/>
    <property type="match status" value="1"/>
</dbReference>
<evidence type="ECO:0000256" key="2">
    <source>
        <dbReference type="ARBA" id="ARBA00022741"/>
    </source>
</evidence>
<evidence type="ECO:0000256" key="3">
    <source>
        <dbReference type="ARBA" id="ARBA00022840"/>
    </source>
</evidence>
<gene>
    <name evidence="6" type="ORF">COW36_13975</name>
</gene>
<dbReference type="GO" id="GO:0016874">
    <property type="term" value="F:ligase activity"/>
    <property type="evidence" value="ECO:0007669"/>
    <property type="project" value="UniProtKB-KW"/>
</dbReference>
<dbReference type="SUPFAM" id="SSF56059">
    <property type="entry name" value="Glutathione synthetase ATP-binding domain-like"/>
    <property type="match status" value="1"/>
</dbReference>
<dbReference type="EMBL" id="PFFQ01000039">
    <property type="protein sequence ID" value="PIW16234.1"/>
    <property type="molecule type" value="Genomic_DNA"/>
</dbReference>
<evidence type="ECO:0000313" key="7">
    <source>
        <dbReference type="Proteomes" id="UP000231019"/>
    </source>
</evidence>
<dbReference type="Proteomes" id="UP000231019">
    <property type="component" value="Unassembled WGS sequence"/>
</dbReference>
<evidence type="ECO:0000259" key="5">
    <source>
        <dbReference type="PROSITE" id="PS50975"/>
    </source>
</evidence>
<keyword evidence="3 4" id="KW-0067">ATP-binding</keyword>
<dbReference type="PANTHER" id="PTHR43585">
    <property type="entry name" value="FUMIPYRROLE BIOSYNTHESIS PROTEIN C"/>
    <property type="match status" value="1"/>
</dbReference>
<dbReference type="InterPro" id="IPR052032">
    <property type="entry name" value="ATP-dep_AA_Ligase"/>
</dbReference>
<dbReference type="GO" id="GO:0005524">
    <property type="term" value="F:ATP binding"/>
    <property type="evidence" value="ECO:0007669"/>
    <property type="project" value="UniProtKB-UniRule"/>
</dbReference>
<dbReference type="GO" id="GO:0046872">
    <property type="term" value="F:metal ion binding"/>
    <property type="evidence" value="ECO:0007669"/>
    <property type="project" value="InterPro"/>
</dbReference>
<dbReference type="Gene3D" id="3.30.470.20">
    <property type="entry name" value="ATP-grasp fold, B domain"/>
    <property type="match status" value="1"/>
</dbReference>
<sequence>MRVFSICTKSECLRRNNLSKLTIQYLSPLIAALNSEKKEITMTHFVCLSPHFPPNFKTFWLRLKEANVQVLGISDSPWEELGPELQTLLTEYYRVEDMHNLSQLEAACQHFIKRYGKIDRLESHNEYWLETEAHLRTVFDIPGPRAENIRDIKSKERMKVLYRQGGIAVAEGAKVCTEKECRDFIQKTGYPVVVKPDIGVGAARTWKLSSEEDLRQFIPFCDGTAYLIEEFIEGELYSFDGLTDSQGKILFSASQYFNHGIMEIVNKDLDLYHMVLREIPAELEALGQKVVRTFGIRERFFHFEFFHRPDGRWVALEVNIRPPGGLSMDLFNYANDMDLYKGYAEMILTGALHQTPSRNYFAAYIGRKHRQNYQLSHDEIMQKFSKEIIHHQNMAKIFYPVMGYGGYLVKSPDQQRIHELVREIHALKEA</sequence>
<dbReference type="PANTHER" id="PTHR43585:SF2">
    <property type="entry name" value="ATP-GRASP ENZYME FSQD"/>
    <property type="match status" value="1"/>
</dbReference>
<feature type="domain" description="ATP-grasp" evidence="5">
    <location>
        <begin position="159"/>
        <end position="348"/>
    </location>
</feature>
<keyword evidence="1 6" id="KW-0436">Ligase</keyword>
<organism evidence="6 7">
    <name type="scientific">bacterium (Candidatus Blackallbacteria) CG17_big_fil_post_rev_8_21_14_2_50_48_46</name>
    <dbReference type="NCBI Taxonomy" id="2014261"/>
    <lineage>
        <taxon>Bacteria</taxon>
        <taxon>Candidatus Blackallbacteria</taxon>
    </lineage>
</organism>
<dbReference type="Pfam" id="PF13535">
    <property type="entry name" value="ATP-grasp_4"/>
    <property type="match status" value="1"/>
</dbReference>
<protein>
    <submittedName>
        <fullName evidence="6">Carboxylate--amine ligase</fullName>
    </submittedName>
</protein>